<dbReference type="OrthoDB" id="273425at2759"/>
<dbReference type="GeneID" id="22576505"/>
<protein>
    <submittedName>
        <fullName evidence="3">Uncharacterized protein</fullName>
    </submittedName>
</protein>
<feature type="compositionally biased region" description="Polar residues" evidence="2">
    <location>
        <begin position="151"/>
        <end position="167"/>
    </location>
</feature>
<reference evidence="3 4" key="1">
    <citation type="journal article" date="2015" name="Sci. Rep.">
        <title>The genome of Leishmania panamensis: insights into genomics of the L. (Viannia) subgenus.</title>
        <authorList>
            <person name="Llanes A."/>
            <person name="Restrepo C.M."/>
            <person name="Vecchio G.D."/>
            <person name="Anguizola F.J."/>
            <person name="Lleonart R."/>
        </authorList>
    </citation>
    <scope>NUCLEOTIDE SEQUENCE [LARGE SCALE GENOMIC DNA]</scope>
    <source>
        <strain evidence="3 4">MHOM/PA/94/PSC-1</strain>
    </source>
</reference>
<dbReference type="KEGG" id="lpan:LPMP_280600"/>
<dbReference type="Proteomes" id="UP000063063">
    <property type="component" value="Chromosome 28"/>
</dbReference>
<feature type="region of interest" description="Disordered" evidence="2">
    <location>
        <begin position="107"/>
        <end position="130"/>
    </location>
</feature>
<feature type="region of interest" description="Disordered" evidence="2">
    <location>
        <begin position="500"/>
        <end position="523"/>
    </location>
</feature>
<sequence>MPTTANFSASTPPAPSVPAAAPTLEENPSTPTHTSVNHIFEELCGSYVEKYMLHRNQIVHQIALQARNSINVQSMSVVKGQAAVTAAVSPSLAVPPELAREYARMKEEALAHSHRHNAPAEPSARGTEELEAENAYLRALVLRLEGQLQPPTSCEAQSDEIVSSLPSSCPAPGQDGVPATNHLRSPSAAPPDQLAKGSAALYNSLLSRSGSAASPPPVTSHQVSDLQEQIDLLREAVQELSQRASVRGGHSSSPVPADAAEASLRLRAISPFPRCATPTCTTDVRTLQRIILHQQQTIRTLEQEMEDVHTAKTQMERAMTQLREATASIAAREKGGTEDEDVGVLGATAHWRSTCQTEDRLSDCIPVAESTVYGYAGQDAVDSVCHDTASVAADGSTAAQEMHMMDVEAAAEQVAEKRRAATFGGMRPPLWFDSTTSVADPTRQPDVVAGEDECEDESSSGTLTPMPRRTVVLHQRFSSAIGDSFSVCGRISADESPFARHTQMSCGTASNRRTSAAGSFTAL</sequence>
<feature type="compositionally biased region" description="Polar residues" evidence="2">
    <location>
        <begin position="502"/>
        <end position="523"/>
    </location>
</feature>
<keyword evidence="1" id="KW-0175">Coiled coil</keyword>
<dbReference type="EMBL" id="CP009397">
    <property type="protein sequence ID" value="AIN99694.1"/>
    <property type="molecule type" value="Genomic_DNA"/>
</dbReference>
<feature type="region of interest" description="Disordered" evidence="2">
    <location>
        <begin position="207"/>
        <end position="226"/>
    </location>
</feature>
<feature type="compositionally biased region" description="Acidic residues" evidence="2">
    <location>
        <begin position="449"/>
        <end position="458"/>
    </location>
</feature>
<evidence type="ECO:0000256" key="1">
    <source>
        <dbReference type="SAM" id="Coils"/>
    </source>
</evidence>
<dbReference type="AlphaFoldDB" id="A0A088RWT8"/>
<organism evidence="3 4">
    <name type="scientific">Leishmania panamensis</name>
    <dbReference type="NCBI Taxonomy" id="5679"/>
    <lineage>
        <taxon>Eukaryota</taxon>
        <taxon>Discoba</taxon>
        <taxon>Euglenozoa</taxon>
        <taxon>Kinetoplastea</taxon>
        <taxon>Metakinetoplastina</taxon>
        <taxon>Trypanosomatida</taxon>
        <taxon>Trypanosomatidae</taxon>
        <taxon>Leishmaniinae</taxon>
        <taxon>Leishmania</taxon>
        <taxon>Leishmania guyanensis species complex</taxon>
    </lineage>
</organism>
<proteinExistence type="predicted"/>
<feature type="coiled-coil region" evidence="1">
    <location>
        <begin position="284"/>
        <end position="321"/>
    </location>
</feature>
<feature type="region of interest" description="Disordered" evidence="2">
    <location>
        <begin position="432"/>
        <end position="466"/>
    </location>
</feature>
<evidence type="ECO:0000313" key="3">
    <source>
        <dbReference type="EMBL" id="AIN99694.1"/>
    </source>
</evidence>
<dbReference type="RefSeq" id="XP_010700401.1">
    <property type="nucleotide sequence ID" value="XM_010702099.1"/>
</dbReference>
<dbReference type="VEuPathDB" id="TriTrypDB:LPMP_280600"/>
<gene>
    <name evidence="3" type="ORF">LPMP_280600</name>
</gene>
<keyword evidence="4" id="KW-1185">Reference proteome</keyword>
<evidence type="ECO:0000313" key="4">
    <source>
        <dbReference type="Proteomes" id="UP000063063"/>
    </source>
</evidence>
<dbReference type="eggNOG" id="ENOG502SHJH">
    <property type="taxonomic scope" value="Eukaryota"/>
</dbReference>
<dbReference type="VEuPathDB" id="TriTrypDB:LPAL13_280011500"/>
<feature type="region of interest" description="Disordered" evidence="2">
    <location>
        <begin position="151"/>
        <end position="194"/>
    </location>
</feature>
<name>A0A088RWT8_LEIPA</name>
<accession>A0A088RWT8</accession>
<feature type="region of interest" description="Disordered" evidence="2">
    <location>
        <begin position="1"/>
        <end position="34"/>
    </location>
</feature>
<evidence type="ECO:0000256" key="2">
    <source>
        <dbReference type="SAM" id="MobiDB-lite"/>
    </source>
</evidence>